<gene>
    <name evidence="1" type="ORF">ColLi_05757</name>
</gene>
<comment type="caution">
    <text evidence="1">The sequence shown here is derived from an EMBL/GenBank/DDBJ whole genome shotgun (WGS) entry which is preliminary data.</text>
</comment>
<organism evidence="1 2">
    <name type="scientific">Colletotrichum liriopes</name>
    <dbReference type="NCBI Taxonomy" id="708192"/>
    <lineage>
        <taxon>Eukaryota</taxon>
        <taxon>Fungi</taxon>
        <taxon>Dikarya</taxon>
        <taxon>Ascomycota</taxon>
        <taxon>Pezizomycotina</taxon>
        <taxon>Sordariomycetes</taxon>
        <taxon>Hypocreomycetidae</taxon>
        <taxon>Glomerellales</taxon>
        <taxon>Glomerellaceae</taxon>
        <taxon>Colletotrichum</taxon>
        <taxon>Colletotrichum spaethianum species complex</taxon>
    </lineage>
</organism>
<dbReference type="Proteomes" id="UP001055172">
    <property type="component" value="Unassembled WGS sequence"/>
</dbReference>
<evidence type="ECO:0000313" key="2">
    <source>
        <dbReference type="Proteomes" id="UP001055172"/>
    </source>
</evidence>
<dbReference type="AlphaFoldDB" id="A0AA37GKX6"/>
<protein>
    <submittedName>
        <fullName evidence="1">Uncharacterized protein</fullName>
    </submittedName>
</protein>
<sequence length="336" mass="37173">MGAETIARGLKASAESASFAGHDGMSIVENAKKYADFDWLCSLFCPRILVGVGPLRQQKGVPGQQAVELYKRLAKDFIAKLDFGTIHGNRPEEQIPKAAGHTYGQTAPGSPTLTYKNLAVTTNALADLFRTLISLSSPPREDLVMPLVMKLVSSAPKMQLANFNPPWIPFLQRLITILEPAKTPLTTPRYQQLLGAVSESYRDNYVGQKPAAQIPGLHSGTYVGAQWRCCCANCLILNRFLADPSRYVCRFPVDKRTRYHLHNEIERHGVQCSHVTDRSGPLETLVVTKPREMENAEYEANQKKAAEMFRSFGHTKLGLLLGEDSPLLRGYCGSGR</sequence>
<name>A0AA37GKX6_9PEZI</name>
<dbReference type="EMBL" id="BPPX01000010">
    <property type="protein sequence ID" value="GJC82919.1"/>
    <property type="molecule type" value="Genomic_DNA"/>
</dbReference>
<evidence type="ECO:0000313" key="1">
    <source>
        <dbReference type="EMBL" id="GJC82919.1"/>
    </source>
</evidence>
<keyword evidence="2" id="KW-1185">Reference proteome</keyword>
<proteinExistence type="predicted"/>
<reference evidence="1 2" key="1">
    <citation type="submission" date="2021-07" db="EMBL/GenBank/DDBJ databases">
        <title>Genome data of Colletotrichum spaethianum.</title>
        <authorList>
            <person name="Utami Y.D."/>
            <person name="Hiruma K."/>
        </authorList>
    </citation>
    <scope>NUCLEOTIDE SEQUENCE [LARGE SCALE GENOMIC DNA]</scope>
    <source>
        <strain evidence="1 2">MAFF 242679</strain>
    </source>
</reference>
<accession>A0AA37GKX6</accession>